<evidence type="ECO:0000313" key="3">
    <source>
        <dbReference type="EMBL" id="KAF6753995.1"/>
    </source>
</evidence>
<proteinExistence type="predicted"/>
<dbReference type="OrthoDB" id="3202965at2759"/>
<dbReference type="Pfam" id="PF20209">
    <property type="entry name" value="DUF6570"/>
    <property type="match status" value="1"/>
</dbReference>
<dbReference type="InterPro" id="IPR046700">
    <property type="entry name" value="DUF6570"/>
</dbReference>
<accession>A0A8H6M471</accession>
<gene>
    <name evidence="3" type="ORF">DFP72DRAFT_813347</name>
</gene>
<feature type="region of interest" description="Disordered" evidence="1">
    <location>
        <begin position="58"/>
        <end position="93"/>
    </location>
</feature>
<dbReference type="EMBL" id="JACGCI010000036">
    <property type="protein sequence ID" value="KAF6753995.1"/>
    <property type="molecule type" value="Genomic_DNA"/>
</dbReference>
<reference evidence="3 4" key="1">
    <citation type="submission" date="2020-07" db="EMBL/GenBank/DDBJ databases">
        <title>Comparative genomics of pyrophilous fungi reveals a link between fire events and developmental genes.</title>
        <authorList>
            <consortium name="DOE Joint Genome Institute"/>
            <person name="Steindorff A.S."/>
            <person name="Carver A."/>
            <person name="Calhoun S."/>
            <person name="Stillman K."/>
            <person name="Liu H."/>
            <person name="Lipzen A."/>
            <person name="Pangilinan J."/>
            <person name="Labutti K."/>
            <person name="Bruns T.D."/>
            <person name="Grigoriev I.V."/>
        </authorList>
    </citation>
    <scope>NUCLEOTIDE SEQUENCE [LARGE SCALE GENOMIC DNA]</scope>
    <source>
        <strain evidence="3 4">CBS 144469</strain>
    </source>
</reference>
<dbReference type="AlphaFoldDB" id="A0A8H6M471"/>
<evidence type="ECO:0000256" key="1">
    <source>
        <dbReference type="SAM" id="MobiDB-lite"/>
    </source>
</evidence>
<evidence type="ECO:0000259" key="2">
    <source>
        <dbReference type="Pfam" id="PF20209"/>
    </source>
</evidence>
<protein>
    <recommendedName>
        <fullName evidence="2">DUF6570 domain-containing protein</fullName>
    </recommendedName>
</protein>
<name>A0A8H6M471_9AGAR</name>
<feature type="non-terminal residue" evidence="3">
    <location>
        <position position="254"/>
    </location>
</feature>
<sequence length="254" mass="26928">MSIAAKANKSAVILFASLHGVTIHPRTTKADGLAILASHACTSCPVYHAVFGPVQPSKSRARKDAKESGLSTAIPDVQTDPPPPASSHRYPPEPISDADKLMLVREFCDDLKPVCFEEAGCAVCGLLTKVTELTPLDSIGCSLDPLLEPGLARLERSDPNSPVSYQSGPIVDPSLNAVCSYCISALSRDRRPVNALANGLWVGAVPEALACLTYAEQCLVARVRTNRCVVRVSSGHSKMTANAISFACPTVKVY</sequence>
<organism evidence="3 4">
    <name type="scientific">Ephemerocybe angulata</name>
    <dbReference type="NCBI Taxonomy" id="980116"/>
    <lineage>
        <taxon>Eukaryota</taxon>
        <taxon>Fungi</taxon>
        <taxon>Dikarya</taxon>
        <taxon>Basidiomycota</taxon>
        <taxon>Agaricomycotina</taxon>
        <taxon>Agaricomycetes</taxon>
        <taxon>Agaricomycetidae</taxon>
        <taxon>Agaricales</taxon>
        <taxon>Agaricineae</taxon>
        <taxon>Psathyrellaceae</taxon>
        <taxon>Ephemerocybe</taxon>
    </lineage>
</organism>
<feature type="domain" description="DUF6570" evidence="2">
    <location>
        <begin position="188"/>
        <end position="249"/>
    </location>
</feature>
<keyword evidence="4" id="KW-1185">Reference proteome</keyword>
<evidence type="ECO:0000313" key="4">
    <source>
        <dbReference type="Proteomes" id="UP000521943"/>
    </source>
</evidence>
<dbReference type="Proteomes" id="UP000521943">
    <property type="component" value="Unassembled WGS sequence"/>
</dbReference>
<comment type="caution">
    <text evidence="3">The sequence shown here is derived from an EMBL/GenBank/DDBJ whole genome shotgun (WGS) entry which is preliminary data.</text>
</comment>